<proteinExistence type="predicted"/>
<organism evidence="2 3">
    <name type="scientific">Bdellovibrio bacteriovorus</name>
    <dbReference type="NCBI Taxonomy" id="959"/>
    <lineage>
        <taxon>Bacteria</taxon>
        <taxon>Pseudomonadati</taxon>
        <taxon>Bdellovibrionota</taxon>
        <taxon>Bdellovibrionia</taxon>
        <taxon>Bdellovibrionales</taxon>
        <taxon>Pseudobdellovibrionaceae</taxon>
        <taxon>Bdellovibrio</taxon>
    </lineage>
</organism>
<feature type="chain" id="PRO_5013255488" evidence="1">
    <location>
        <begin position="19"/>
        <end position="243"/>
    </location>
</feature>
<evidence type="ECO:0000313" key="2">
    <source>
        <dbReference type="EMBL" id="ASD63216.1"/>
    </source>
</evidence>
<protein>
    <submittedName>
        <fullName evidence="2">Uncharacterized protein</fullName>
    </submittedName>
</protein>
<evidence type="ECO:0000256" key="1">
    <source>
        <dbReference type="SAM" id="SignalP"/>
    </source>
</evidence>
<reference evidence="2 3" key="1">
    <citation type="submission" date="2017-04" db="EMBL/GenBank/DDBJ databases">
        <title>Whole genome sequence of Bdellovibrio bacteriovorus strain SSB218315.</title>
        <authorList>
            <person name="Oyedara O."/>
            <person name="Rodriguez-Perez M.A."/>
        </authorList>
    </citation>
    <scope>NUCLEOTIDE SEQUENCE [LARGE SCALE GENOMIC DNA]</scope>
    <source>
        <strain evidence="2 3">SSB218315</strain>
    </source>
</reference>
<feature type="signal peptide" evidence="1">
    <location>
        <begin position="1"/>
        <end position="18"/>
    </location>
</feature>
<dbReference type="AlphaFoldDB" id="A0A1Z3N6Z0"/>
<dbReference type="Proteomes" id="UP000197003">
    <property type="component" value="Chromosome"/>
</dbReference>
<accession>A0A1Z3N6Z0</accession>
<dbReference type="EMBL" id="CP020946">
    <property type="protein sequence ID" value="ASD63216.1"/>
    <property type="molecule type" value="Genomic_DNA"/>
</dbReference>
<keyword evidence="1" id="KW-0732">Signal</keyword>
<dbReference type="OrthoDB" id="5291693at2"/>
<sequence length="243" mass="26243">MKTVLFLFGLFGALGAGAQETCPNSKSTVKDLQSLCDELNKSNQTHCKVNAPAKTESVPTITYGLLSASGKMKSLFEKMEGMQKAFLAEAGGCPGGCSRINAPVVEISTQPTAVVKHASCPDQYTALKLSSQEQQRFAIGQSGDYFKKSFRLRADSKKCQEAATTYAQETLMGENELGSFLEDSKCKSPCSYSSVIRLKTRSAGKGECAVDLELAVQCGSPKKDREWQTQAKLTKTFSCEVAQ</sequence>
<gene>
    <name evidence="2" type="ORF">B9G79_06360</name>
</gene>
<name>A0A1Z3N6Z0_BDEBC</name>
<evidence type="ECO:0000313" key="3">
    <source>
        <dbReference type="Proteomes" id="UP000197003"/>
    </source>
</evidence>
<dbReference type="RefSeq" id="WP_088564776.1">
    <property type="nucleotide sequence ID" value="NZ_CP020946.1"/>
</dbReference>